<dbReference type="PROSITE" id="PS00041">
    <property type="entry name" value="HTH_ARAC_FAMILY_1"/>
    <property type="match status" value="1"/>
</dbReference>
<dbReference type="InterPro" id="IPR001789">
    <property type="entry name" value="Sig_transdc_resp-reg_receiver"/>
</dbReference>
<feature type="domain" description="Response regulatory" evidence="10">
    <location>
        <begin position="4"/>
        <end position="121"/>
    </location>
</feature>
<keyword evidence="2" id="KW-0963">Cytoplasm</keyword>
<evidence type="ECO:0000313" key="11">
    <source>
        <dbReference type="EMBL" id="MFD2660016.1"/>
    </source>
</evidence>
<protein>
    <submittedName>
        <fullName evidence="11">Response regulator</fullName>
    </submittedName>
</protein>
<evidence type="ECO:0000259" key="10">
    <source>
        <dbReference type="PROSITE" id="PS50110"/>
    </source>
</evidence>
<keyword evidence="4" id="KW-0902">Two-component regulatory system</keyword>
<dbReference type="CDD" id="cd17536">
    <property type="entry name" value="REC_YesN-like"/>
    <property type="match status" value="1"/>
</dbReference>
<feature type="modified residue" description="4-aspartylphosphate" evidence="8">
    <location>
        <position position="56"/>
    </location>
</feature>
<dbReference type="Pfam" id="PF12833">
    <property type="entry name" value="HTH_18"/>
    <property type="match status" value="1"/>
</dbReference>
<dbReference type="PANTHER" id="PTHR42713">
    <property type="entry name" value="HISTIDINE KINASE-RELATED"/>
    <property type="match status" value="1"/>
</dbReference>
<evidence type="ECO:0000259" key="9">
    <source>
        <dbReference type="PROSITE" id="PS01124"/>
    </source>
</evidence>
<keyword evidence="7" id="KW-0804">Transcription</keyword>
<keyword evidence="5" id="KW-0805">Transcription regulation</keyword>
<proteinExistence type="predicted"/>
<evidence type="ECO:0000256" key="8">
    <source>
        <dbReference type="PROSITE-ProRule" id="PRU00169"/>
    </source>
</evidence>
<organism evidence="11 12">
    <name type="scientific">Paenibacillus thailandensis</name>
    <dbReference type="NCBI Taxonomy" id="393250"/>
    <lineage>
        <taxon>Bacteria</taxon>
        <taxon>Bacillati</taxon>
        <taxon>Bacillota</taxon>
        <taxon>Bacilli</taxon>
        <taxon>Bacillales</taxon>
        <taxon>Paenibacillaceae</taxon>
        <taxon>Paenibacillus</taxon>
    </lineage>
</organism>
<dbReference type="PROSITE" id="PS01124">
    <property type="entry name" value="HTH_ARAC_FAMILY_2"/>
    <property type="match status" value="1"/>
</dbReference>
<dbReference type="InterPro" id="IPR011006">
    <property type="entry name" value="CheY-like_superfamily"/>
</dbReference>
<name>A0ABW5QUC9_9BACL</name>
<dbReference type="Pfam" id="PF00072">
    <property type="entry name" value="Response_reg"/>
    <property type="match status" value="1"/>
</dbReference>
<dbReference type="PANTHER" id="PTHR42713:SF3">
    <property type="entry name" value="TRANSCRIPTIONAL REGULATORY PROTEIN HPTR"/>
    <property type="match status" value="1"/>
</dbReference>
<comment type="caution">
    <text evidence="11">The sequence shown here is derived from an EMBL/GenBank/DDBJ whole genome shotgun (WGS) entry which is preliminary data.</text>
</comment>
<dbReference type="Gene3D" id="1.10.10.60">
    <property type="entry name" value="Homeodomain-like"/>
    <property type="match status" value="2"/>
</dbReference>
<keyword evidence="3 8" id="KW-0597">Phosphoprotein</keyword>
<dbReference type="PROSITE" id="PS50110">
    <property type="entry name" value="RESPONSE_REGULATORY"/>
    <property type="match status" value="1"/>
</dbReference>
<dbReference type="SMART" id="SM00448">
    <property type="entry name" value="REC"/>
    <property type="match status" value="1"/>
</dbReference>
<comment type="subcellular location">
    <subcellularLocation>
        <location evidence="1">Cytoplasm</location>
    </subcellularLocation>
</comment>
<evidence type="ECO:0000256" key="1">
    <source>
        <dbReference type="ARBA" id="ARBA00004496"/>
    </source>
</evidence>
<evidence type="ECO:0000256" key="2">
    <source>
        <dbReference type="ARBA" id="ARBA00022490"/>
    </source>
</evidence>
<dbReference type="RefSeq" id="WP_379270686.1">
    <property type="nucleotide sequence ID" value="NZ_JBHUGT010000010.1"/>
</dbReference>
<dbReference type="SUPFAM" id="SSF46689">
    <property type="entry name" value="Homeodomain-like"/>
    <property type="match status" value="2"/>
</dbReference>
<dbReference type="InterPro" id="IPR009057">
    <property type="entry name" value="Homeodomain-like_sf"/>
</dbReference>
<evidence type="ECO:0000256" key="5">
    <source>
        <dbReference type="ARBA" id="ARBA00023015"/>
    </source>
</evidence>
<dbReference type="Proteomes" id="UP001597493">
    <property type="component" value="Unassembled WGS sequence"/>
</dbReference>
<evidence type="ECO:0000313" key="12">
    <source>
        <dbReference type="Proteomes" id="UP001597493"/>
    </source>
</evidence>
<evidence type="ECO:0000256" key="6">
    <source>
        <dbReference type="ARBA" id="ARBA00023125"/>
    </source>
</evidence>
<dbReference type="InterPro" id="IPR018062">
    <property type="entry name" value="HTH_AraC-typ_CS"/>
</dbReference>
<feature type="domain" description="HTH araC/xylS-type" evidence="9">
    <location>
        <begin position="250"/>
        <end position="348"/>
    </location>
</feature>
<reference evidence="12" key="1">
    <citation type="journal article" date="2019" name="Int. J. Syst. Evol. Microbiol.">
        <title>The Global Catalogue of Microorganisms (GCM) 10K type strain sequencing project: providing services to taxonomists for standard genome sequencing and annotation.</title>
        <authorList>
            <consortium name="The Broad Institute Genomics Platform"/>
            <consortium name="The Broad Institute Genome Sequencing Center for Infectious Disease"/>
            <person name="Wu L."/>
            <person name="Ma J."/>
        </authorList>
    </citation>
    <scope>NUCLEOTIDE SEQUENCE [LARGE SCALE GENOMIC DNA]</scope>
    <source>
        <strain evidence="12">TISTR 1827</strain>
    </source>
</reference>
<dbReference type="EMBL" id="JBHUMY010000006">
    <property type="protein sequence ID" value="MFD2660016.1"/>
    <property type="molecule type" value="Genomic_DNA"/>
</dbReference>
<dbReference type="InterPro" id="IPR051552">
    <property type="entry name" value="HptR"/>
</dbReference>
<gene>
    <name evidence="11" type="ORF">ACFSW5_07005</name>
</gene>
<dbReference type="Gene3D" id="3.40.50.2300">
    <property type="match status" value="1"/>
</dbReference>
<dbReference type="SUPFAM" id="SSF52172">
    <property type="entry name" value="CheY-like"/>
    <property type="match status" value="1"/>
</dbReference>
<dbReference type="PRINTS" id="PR00032">
    <property type="entry name" value="HTHARAC"/>
</dbReference>
<dbReference type="SMART" id="SM00342">
    <property type="entry name" value="HTH_ARAC"/>
    <property type="match status" value="1"/>
</dbReference>
<keyword evidence="12" id="KW-1185">Reference proteome</keyword>
<dbReference type="InterPro" id="IPR018060">
    <property type="entry name" value="HTH_AraC"/>
</dbReference>
<evidence type="ECO:0000256" key="4">
    <source>
        <dbReference type="ARBA" id="ARBA00023012"/>
    </source>
</evidence>
<evidence type="ECO:0000256" key="3">
    <source>
        <dbReference type="ARBA" id="ARBA00022553"/>
    </source>
</evidence>
<evidence type="ECO:0000256" key="7">
    <source>
        <dbReference type="ARBA" id="ARBA00023163"/>
    </source>
</evidence>
<dbReference type="InterPro" id="IPR020449">
    <property type="entry name" value="Tscrpt_reg_AraC-type_HTH"/>
</dbReference>
<sequence length="355" mass="41043">MPYKVMIVDDEKWNRDMVRTLVEWDRHGLELAGEAEDGDGALNAIRETGSQIVITDMRMPGMDGVRLMERIHETYPDIKTIVVSGYDDFHYLKHAIRYRAVDYLLKPIDPKELNAILSKCVSDLASASVQERELPLEMSLALSTCKQLLQRHFNELNRGGISHALEQVRKELNVRGITQPSRLERVVLELQVALKETMNANMLSEEPLPPIGRNDTVTSETAIRFVEEQYLRVLDMLAASRKFKNKLNLEEIKQYAERHFAENITLEQMAKVFYVSKEYLSKAFKQEYGLNLTDYILRQRMEKAKEWLLDEGLSIKAVAEMAGYEDVAYFYRVFKKHYGVAPGEMRKKSLVEKTD</sequence>
<keyword evidence="6" id="KW-0238">DNA-binding</keyword>
<accession>A0ABW5QUC9</accession>